<dbReference type="EMBL" id="NXIF01000025">
    <property type="protein sequence ID" value="PKI80989.1"/>
    <property type="molecule type" value="Genomic_DNA"/>
</dbReference>
<dbReference type="InterPro" id="IPR002563">
    <property type="entry name" value="Flavin_Rdtase-like_dom"/>
</dbReference>
<keyword evidence="2" id="KW-0285">Flavoprotein</keyword>
<dbReference type="GO" id="GO:0016646">
    <property type="term" value="F:oxidoreductase activity, acting on the CH-NH group of donors, NAD or NADP as acceptor"/>
    <property type="evidence" value="ECO:0007669"/>
    <property type="project" value="UniProtKB-ARBA"/>
</dbReference>
<evidence type="ECO:0000256" key="3">
    <source>
        <dbReference type="ARBA" id="ARBA00022643"/>
    </source>
</evidence>
<dbReference type="RefSeq" id="WP_101184607.1">
    <property type="nucleotide sequence ID" value="NZ_CP031218.1"/>
</dbReference>
<gene>
    <name evidence="6" type="ORF">CP960_06495</name>
</gene>
<dbReference type="PANTHER" id="PTHR33798:SF5">
    <property type="entry name" value="FLAVIN REDUCTASE LIKE DOMAIN-CONTAINING PROTEIN"/>
    <property type="match status" value="1"/>
</dbReference>
<protein>
    <recommendedName>
        <fullName evidence="5">Flavin reductase like domain-containing protein</fullName>
    </recommendedName>
</protein>
<dbReference type="InterPro" id="IPR012349">
    <property type="entry name" value="Split_barrel_FMN-bd"/>
</dbReference>
<comment type="caution">
    <text evidence="6">The sequence shown here is derived from an EMBL/GenBank/DDBJ whole genome shotgun (WGS) entry which is preliminary data.</text>
</comment>
<dbReference type="Gene3D" id="2.30.110.10">
    <property type="entry name" value="Electron Transport, Fmn-binding Protein, Chain A"/>
    <property type="match status" value="1"/>
</dbReference>
<evidence type="ECO:0000259" key="5">
    <source>
        <dbReference type="Pfam" id="PF01613"/>
    </source>
</evidence>
<organism evidence="6 7">
    <name type="scientific">Malaciobacter halophilus</name>
    <dbReference type="NCBI Taxonomy" id="197482"/>
    <lineage>
        <taxon>Bacteria</taxon>
        <taxon>Pseudomonadati</taxon>
        <taxon>Campylobacterota</taxon>
        <taxon>Epsilonproteobacteria</taxon>
        <taxon>Campylobacterales</taxon>
        <taxon>Arcobacteraceae</taxon>
        <taxon>Malaciobacter</taxon>
    </lineage>
</organism>
<dbReference type="SUPFAM" id="SSF50475">
    <property type="entry name" value="FMN-binding split barrel"/>
    <property type="match status" value="1"/>
</dbReference>
<dbReference type="AlphaFoldDB" id="A0A2N1J357"/>
<accession>A0A2N1J357</accession>
<keyword evidence="3" id="KW-0288">FMN</keyword>
<dbReference type="GO" id="GO:0010181">
    <property type="term" value="F:FMN binding"/>
    <property type="evidence" value="ECO:0007669"/>
    <property type="project" value="InterPro"/>
</dbReference>
<evidence type="ECO:0000313" key="6">
    <source>
        <dbReference type="EMBL" id="PKI80989.1"/>
    </source>
</evidence>
<evidence type="ECO:0000256" key="4">
    <source>
        <dbReference type="ARBA" id="ARBA00038054"/>
    </source>
</evidence>
<dbReference type="Pfam" id="PF01613">
    <property type="entry name" value="Flavin_Reduct"/>
    <property type="match status" value="1"/>
</dbReference>
<sequence length="187" mass="21046">MIIDYKDVEDLNRYKIMSDTVVPRPIAWIVTEDDGVINAAPFSYFIPISSNPATLIVSIGQKEPGVPKDTLANILKHKKATICFVNKNNVEEVKQSALALEKSESEVEKFEIDVQKVLEDYPAMISSSQTALFCELYDTVKIPGKTTPLILEIKKQFIEDNRIDEKSHVYVDNVGRCGAYFKAMVDL</sequence>
<reference evidence="6 7" key="1">
    <citation type="submission" date="2017-09" db="EMBL/GenBank/DDBJ databases">
        <title>Genomics of the genus Arcobacter.</title>
        <authorList>
            <person name="Perez-Cataluna A."/>
            <person name="Figueras M.J."/>
            <person name="Salas-Masso N."/>
        </authorList>
    </citation>
    <scope>NUCLEOTIDE SEQUENCE [LARGE SCALE GENOMIC DNA]</scope>
    <source>
        <strain evidence="6 7">DSM 18005</strain>
    </source>
</reference>
<comment type="similarity">
    <text evidence="4">Belongs to the flavoredoxin family.</text>
</comment>
<dbReference type="OrthoDB" id="9794638at2"/>
<dbReference type="KEGG" id="ahs:AHALO_1274"/>
<keyword evidence="7" id="KW-1185">Reference proteome</keyword>
<evidence type="ECO:0000313" key="7">
    <source>
        <dbReference type="Proteomes" id="UP000233248"/>
    </source>
</evidence>
<evidence type="ECO:0000256" key="2">
    <source>
        <dbReference type="ARBA" id="ARBA00022630"/>
    </source>
</evidence>
<comment type="cofactor">
    <cofactor evidence="1">
        <name>FMN</name>
        <dbReference type="ChEBI" id="CHEBI:58210"/>
    </cofactor>
</comment>
<dbReference type="PANTHER" id="PTHR33798">
    <property type="entry name" value="FLAVOPROTEIN OXYGENASE"/>
    <property type="match status" value="1"/>
</dbReference>
<proteinExistence type="inferred from homology"/>
<feature type="domain" description="Flavin reductase like" evidence="5">
    <location>
        <begin position="22"/>
        <end position="161"/>
    </location>
</feature>
<name>A0A2N1J357_9BACT</name>
<evidence type="ECO:0000256" key="1">
    <source>
        <dbReference type="ARBA" id="ARBA00001917"/>
    </source>
</evidence>
<dbReference type="Proteomes" id="UP000233248">
    <property type="component" value="Unassembled WGS sequence"/>
</dbReference>